<gene>
    <name evidence="2" type="ORF">A4R35_22865</name>
</gene>
<protein>
    <submittedName>
        <fullName evidence="2">Uncharacterized protein</fullName>
    </submittedName>
</protein>
<accession>A0A328VNG6</accession>
<dbReference type="AlphaFoldDB" id="A0A328VNG6"/>
<reference evidence="2 3" key="1">
    <citation type="submission" date="2016-08" db="EMBL/GenBank/DDBJ databases">
        <title>Analysis of Carbohydrate Active Enzymes in Thermogemmatispora T81 Reveals Carbohydrate Degradation Ability.</title>
        <authorList>
            <person name="Tomazini A."/>
            <person name="Lal S."/>
            <person name="Stott M."/>
            <person name="Henrissat B."/>
            <person name="Polikarpov I."/>
            <person name="Sparling R."/>
            <person name="Levin D.B."/>
        </authorList>
    </citation>
    <scope>NUCLEOTIDE SEQUENCE [LARGE SCALE GENOMIC DNA]</scope>
    <source>
        <strain evidence="2 3">T81</strain>
    </source>
</reference>
<dbReference type="Proteomes" id="UP000248706">
    <property type="component" value="Unassembled WGS sequence"/>
</dbReference>
<feature type="region of interest" description="Disordered" evidence="1">
    <location>
        <begin position="55"/>
        <end position="94"/>
    </location>
</feature>
<name>A0A328VNG6_9CHLR</name>
<dbReference type="OrthoDB" id="9773078at2"/>
<dbReference type="Gene3D" id="3.90.180.10">
    <property type="entry name" value="Medium-chain alcohol dehydrogenases, catalytic domain"/>
    <property type="match status" value="1"/>
</dbReference>
<dbReference type="SUPFAM" id="SSF50129">
    <property type="entry name" value="GroES-like"/>
    <property type="match status" value="1"/>
</dbReference>
<sequence>MKAASYYDRGDVRIEEVPEPGTPGEGEVLLQVLRAGICGTDVAEFLRQRPLAQARGLPAASSARASGLVDGSPLPRRTGQHCGWVDPPVPRRVR</sequence>
<keyword evidence="3" id="KW-1185">Reference proteome</keyword>
<dbReference type="InterPro" id="IPR011032">
    <property type="entry name" value="GroES-like_sf"/>
</dbReference>
<proteinExistence type="predicted"/>
<comment type="caution">
    <text evidence="2">The sequence shown here is derived from an EMBL/GenBank/DDBJ whole genome shotgun (WGS) entry which is preliminary data.</text>
</comment>
<dbReference type="EMBL" id="MCIF01000002">
    <property type="protein sequence ID" value="RAQ98401.1"/>
    <property type="molecule type" value="Genomic_DNA"/>
</dbReference>
<dbReference type="RefSeq" id="WP_112433665.1">
    <property type="nucleotide sequence ID" value="NZ_MCIF01000002.1"/>
</dbReference>
<evidence type="ECO:0000256" key="1">
    <source>
        <dbReference type="SAM" id="MobiDB-lite"/>
    </source>
</evidence>
<evidence type="ECO:0000313" key="2">
    <source>
        <dbReference type="EMBL" id="RAQ98401.1"/>
    </source>
</evidence>
<organism evidence="2 3">
    <name type="scientific">Thermogemmatispora tikiterensis</name>
    <dbReference type="NCBI Taxonomy" id="1825093"/>
    <lineage>
        <taxon>Bacteria</taxon>
        <taxon>Bacillati</taxon>
        <taxon>Chloroflexota</taxon>
        <taxon>Ktedonobacteria</taxon>
        <taxon>Thermogemmatisporales</taxon>
        <taxon>Thermogemmatisporaceae</taxon>
        <taxon>Thermogemmatispora</taxon>
    </lineage>
</organism>
<evidence type="ECO:0000313" key="3">
    <source>
        <dbReference type="Proteomes" id="UP000248706"/>
    </source>
</evidence>